<dbReference type="EMBL" id="MU007017">
    <property type="protein sequence ID" value="KAF2434149.1"/>
    <property type="molecule type" value="Genomic_DNA"/>
</dbReference>
<dbReference type="GO" id="GO:0098552">
    <property type="term" value="C:side of membrane"/>
    <property type="evidence" value="ECO:0007669"/>
    <property type="project" value="UniProtKB-KW"/>
</dbReference>
<dbReference type="InterPro" id="IPR046530">
    <property type="entry name" value="BIM1-like_dom"/>
</dbReference>
<keyword evidence="7" id="KW-0449">Lipoprotein</keyword>
<dbReference type="Pfam" id="PF20238">
    <property type="entry name" value="BIM1-like_dom"/>
    <property type="match status" value="1"/>
</dbReference>
<dbReference type="InterPro" id="IPR046936">
    <property type="entry name" value="BIM1-like"/>
</dbReference>
<gene>
    <name evidence="9" type="ORF">EJ08DRAFT_552224</name>
</gene>
<protein>
    <recommendedName>
        <fullName evidence="8">Copper acquisition factor BIM1-like domain-containing protein</fullName>
    </recommendedName>
</protein>
<evidence type="ECO:0000313" key="9">
    <source>
        <dbReference type="EMBL" id="KAF2434149.1"/>
    </source>
</evidence>
<accession>A0A9P4U103</accession>
<keyword evidence="10" id="KW-1185">Reference proteome</keyword>
<comment type="caution">
    <text evidence="9">The sequence shown here is derived from an EMBL/GenBank/DDBJ whole genome shotgun (WGS) entry which is preliminary data.</text>
</comment>
<evidence type="ECO:0000256" key="1">
    <source>
        <dbReference type="ARBA" id="ARBA00004609"/>
    </source>
</evidence>
<dbReference type="AlphaFoldDB" id="A0A9P4U103"/>
<dbReference type="GO" id="GO:0005886">
    <property type="term" value="C:plasma membrane"/>
    <property type="evidence" value="ECO:0007669"/>
    <property type="project" value="UniProtKB-SubCell"/>
</dbReference>
<reference evidence="9" key="1">
    <citation type="journal article" date="2020" name="Stud. Mycol.">
        <title>101 Dothideomycetes genomes: a test case for predicting lifestyles and emergence of pathogens.</title>
        <authorList>
            <person name="Haridas S."/>
            <person name="Albert R."/>
            <person name="Binder M."/>
            <person name="Bloem J."/>
            <person name="Labutti K."/>
            <person name="Salamov A."/>
            <person name="Andreopoulos B."/>
            <person name="Baker S."/>
            <person name="Barry K."/>
            <person name="Bills G."/>
            <person name="Bluhm B."/>
            <person name="Cannon C."/>
            <person name="Castanera R."/>
            <person name="Culley D."/>
            <person name="Daum C."/>
            <person name="Ezra D."/>
            <person name="Gonzalez J."/>
            <person name="Henrissat B."/>
            <person name="Kuo A."/>
            <person name="Liang C."/>
            <person name="Lipzen A."/>
            <person name="Lutzoni F."/>
            <person name="Magnuson J."/>
            <person name="Mondo S."/>
            <person name="Nolan M."/>
            <person name="Ohm R."/>
            <person name="Pangilinan J."/>
            <person name="Park H.-J."/>
            <person name="Ramirez L."/>
            <person name="Alfaro M."/>
            <person name="Sun H."/>
            <person name="Tritt A."/>
            <person name="Yoshinaga Y."/>
            <person name="Zwiers L.-H."/>
            <person name="Turgeon B."/>
            <person name="Goodwin S."/>
            <person name="Spatafora J."/>
            <person name="Crous P."/>
            <person name="Grigoriev I."/>
        </authorList>
    </citation>
    <scope>NUCLEOTIDE SEQUENCE</scope>
    <source>
        <strain evidence="9">CBS 130266</strain>
    </source>
</reference>
<keyword evidence="3" id="KW-0336">GPI-anchor</keyword>
<proteinExistence type="predicted"/>
<keyword evidence="6" id="KW-0325">Glycoprotein</keyword>
<evidence type="ECO:0000259" key="8">
    <source>
        <dbReference type="Pfam" id="PF20238"/>
    </source>
</evidence>
<organism evidence="9 10">
    <name type="scientific">Tothia fuscella</name>
    <dbReference type="NCBI Taxonomy" id="1048955"/>
    <lineage>
        <taxon>Eukaryota</taxon>
        <taxon>Fungi</taxon>
        <taxon>Dikarya</taxon>
        <taxon>Ascomycota</taxon>
        <taxon>Pezizomycotina</taxon>
        <taxon>Dothideomycetes</taxon>
        <taxon>Pleosporomycetidae</taxon>
        <taxon>Venturiales</taxon>
        <taxon>Cylindrosympodiaceae</taxon>
        <taxon>Tothia</taxon>
    </lineage>
</organism>
<name>A0A9P4U103_9PEZI</name>
<keyword evidence="5" id="KW-0472">Membrane</keyword>
<dbReference type="Proteomes" id="UP000800235">
    <property type="component" value="Unassembled WGS sequence"/>
</dbReference>
<evidence type="ECO:0000256" key="5">
    <source>
        <dbReference type="ARBA" id="ARBA00023136"/>
    </source>
</evidence>
<comment type="subcellular location">
    <subcellularLocation>
        <location evidence="1">Cell membrane</location>
        <topology evidence="1">Lipid-anchor</topology>
        <topology evidence="1">GPI-anchor</topology>
    </subcellularLocation>
</comment>
<dbReference type="CDD" id="cd21176">
    <property type="entry name" value="LPMO_auxiliary-like"/>
    <property type="match status" value="1"/>
</dbReference>
<evidence type="ECO:0000256" key="4">
    <source>
        <dbReference type="ARBA" id="ARBA00022729"/>
    </source>
</evidence>
<evidence type="ECO:0000256" key="2">
    <source>
        <dbReference type="ARBA" id="ARBA00022475"/>
    </source>
</evidence>
<feature type="domain" description="Copper acquisition factor BIM1-like" evidence="8">
    <location>
        <begin position="6"/>
        <end position="153"/>
    </location>
</feature>
<dbReference type="OrthoDB" id="5333578at2759"/>
<sequence>LSSVASAHFSLTHPYWRGDSFAAGRSQWNWPCSVSQENSTNNRTEWPLDGGQLVFKGSHPWAYTYVNLGVGNNVTSFNVTLQEGFNQTGNGTFCFPKLGQSAIAALNVTEGLNASIQVIQISHSGASLYNCADITFSSKAVALSQDVCKNSTGVGGVELENEGAQRSTS</sequence>
<dbReference type="PANTHER" id="PTHR34992:SF2">
    <property type="entry name" value="COPPER ACQUISITION FACTOR BIM1-LIKE DOMAIN-CONTAINING PROTEIN"/>
    <property type="match status" value="1"/>
</dbReference>
<dbReference type="PANTHER" id="PTHR34992">
    <property type="entry name" value="HYPHAL ANASTAMOSIS-7 PROTEIN"/>
    <property type="match status" value="1"/>
</dbReference>
<keyword evidence="4" id="KW-0732">Signal</keyword>
<evidence type="ECO:0000313" key="10">
    <source>
        <dbReference type="Proteomes" id="UP000800235"/>
    </source>
</evidence>
<feature type="non-terminal residue" evidence="9">
    <location>
        <position position="169"/>
    </location>
</feature>
<evidence type="ECO:0000256" key="3">
    <source>
        <dbReference type="ARBA" id="ARBA00022622"/>
    </source>
</evidence>
<keyword evidence="2" id="KW-1003">Cell membrane</keyword>
<evidence type="ECO:0000256" key="6">
    <source>
        <dbReference type="ARBA" id="ARBA00023180"/>
    </source>
</evidence>
<evidence type="ECO:0000256" key="7">
    <source>
        <dbReference type="ARBA" id="ARBA00023288"/>
    </source>
</evidence>
<feature type="non-terminal residue" evidence="9">
    <location>
        <position position="1"/>
    </location>
</feature>